<protein>
    <submittedName>
        <fullName evidence="2">DUF1440 domain-containing protein</fullName>
    </submittedName>
</protein>
<keyword evidence="1" id="KW-0812">Transmembrane</keyword>
<evidence type="ECO:0000313" key="2">
    <source>
        <dbReference type="EMBL" id="RTQ48861.1"/>
    </source>
</evidence>
<dbReference type="EMBL" id="RXOF01000008">
    <property type="protein sequence ID" value="RTQ48861.1"/>
    <property type="molecule type" value="Genomic_DNA"/>
</dbReference>
<organism evidence="2 3">
    <name type="scientific">Hymenobacter gummosus</name>
    <dbReference type="NCBI Taxonomy" id="1776032"/>
    <lineage>
        <taxon>Bacteria</taxon>
        <taxon>Pseudomonadati</taxon>
        <taxon>Bacteroidota</taxon>
        <taxon>Cytophagia</taxon>
        <taxon>Cytophagales</taxon>
        <taxon>Hymenobacteraceae</taxon>
        <taxon>Hymenobacter</taxon>
    </lineage>
</organism>
<keyword evidence="1" id="KW-0472">Membrane</keyword>
<evidence type="ECO:0000256" key="1">
    <source>
        <dbReference type="SAM" id="Phobius"/>
    </source>
</evidence>
<feature type="transmembrane region" description="Helical" evidence="1">
    <location>
        <begin position="104"/>
        <end position="124"/>
    </location>
</feature>
<name>A0A3S0JDB2_9BACT</name>
<evidence type="ECO:0000313" key="3">
    <source>
        <dbReference type="Proteomes" id="UP000282184"/>
    </source>
</evidence>
<dbReference type="Proteomes" id="UP000282184">
    <property type="component" value="Unassembled WGS sequence"/>
</dbReference>
<keyword evidence="3" id="KW-1185">Reference proteome</keyword>
<proteinExistence type="predicted"/>
<feature type="transmembrane region" description="Helical" evidence="1">
    <location>
        <begin position="20"/>
        <end position="43"/>
    </location>
</feature>
<dbReference type="AlphaFoldDB" id="A0A3S0JDB2"/>
<dbReference type="RefSeq" id="WP_126693938.1">
    <property type="nucleotide sequence ID" value="NZ_RXOF01000008.1"/>
</dbReference>
<accession>A0A3S0JDB2</accession>
<keyword evidence="1" id="KW-1133">Transmembrane helix</keyword>
<feature type="transmembrane region" description="Helical" evidence="1">
    <location>
        <begin position="136"/>
        <end position="156"/>
    </location>
</feature>
<sequence length="166" mass="17291">MSHFAAANSPSAPVSTTRAALRAGLLAGTLDISAALLVFSGLLQKLGPQTLLQSVASGALGKAAYAGGWATALLGLGLHYLIALLWAALYVAAARAWPALRRQWVLGGVLYGVVVWAVMNLVVLPLSRAGRGPLTLQGIVINLVILILMVGLPIAWTTRRAYAGRE</sequence>
<gene>
    <name evidence="2" type="ORF">EJV47_14790</name>
</gene>
<comment type="caution">
    <text evidence="2">The sequence shown here is derived from an EMBL/GenBank/DDBJ whole genome shotgun (WGS) entry which is preliminary data.</text>
</comment>
<reference evidence="2 3" key="1">
    <citation type="submission" date="2018-12" db="EMBL/GenBank/DDBJ databases">
        <title>Hymenobacter gummosus sp. nov., isolated from a spring.</title>
        <authorList>
            <person name="Nie L."/>
        </authorList>
    </citation>
    <scope>NUCLEOTIDE SEQUENCE [LARGE SCALE GENOMIC DNA]</scope>
    <source>
        <strain evidence="2 3">KCTC 52166</strain>
    </source>
</reference>
<feature type="transmembrane region" description="Helical" evidence="1">
    <location>
        <begin position="63"/>
        <end position="92"/>
    </location>
</feature>